<dbReference type="OrthoDB" id="349099at2759"/>
<dbReference type="Proteomes" id="UP000030747">
    <property type="component" value="Unassembled WGS sequence"/>
</dbReference>
<reference evidence="1" key="2">
    <citation type="submission" date="2013-10" db="EMBL/GenBank/DDBJ databases">
        <authorList>
            <person name="Aslett M."/>
        </authorList>
    </citation>
    <scope>NUCLEOTIDE SEQUENCE [LARGE SCALE GENOMIC DNA]</scope>
    <source>
        <strain evidence="1">Houghton</strain>
    </source>
</reference>
<gene>
    <name evidence="1" type="ORF">ETH_00033880</name>
</gene>
<accession>U6KNL8</accession>
<proteinExistence type="predicted"/>
<dbReference type="RefSeq" id="XP_013230470.1">
    <property type="nucleotide sequence ID" value="XM_013375016.1"/>
</dbReference>
<reference evidence="1" key="1">
    <citation type="submission" date="2013-10" db="EMBL/GenBank/DDBJ databases">
        <title>Genomic analysis of the causative agents of coccidiosis in chickens.</title>
        <authorList>
            <person name="Reid A.J."/>
            <person name="Blake D."/>
            <person name="Billington K."/>
            <person name="Browne H."/>
            <person name="Dunn M."/>
            <person name="Hung S."/>
            <person name="Kawahara F."/>
            <person name="Miranda-Saavedra D."/>
            <person name="Mourier T."/>
            <person name="Nagra H."/>
            <person name="Otto T.D."/>
            <person name="Rawlings N."/>
            <person name="Sanchez A."/>
            <person name="Sanders M."/>
            <person name="Subramaniam C."/>
            <person name="Tay Y."/>
            <person name="Dear P."/>
            <person name="Doerig C."/>
            <person name="Gruber A."/>
            <person name="Parkinson J."/>
            <person name="Shirley M."/>
            <person name="Wan K.L."/>
            <person name="Berriman M."/>
            <person name="Tomley F."/>
            <person name="Pain A."/>
        </authorList>
    </citation>
    <scope>NUCLEOTIDE SEQUENCE [LARGE SCALE GENOMIC DNA]</scope>
    <source>
        <strain evidence="1">Houghton</strain>
    </source>
</reference>
<organism evidence="1 2">
    <name type="scientific">Eimeria tenella</name>
    <name type="common">Coccidian parasite</name>
    <dbReference type="NCBI Taxonomy" id="5802"/>
    <lineage>
        <taxon>Eukaryota</taxon>
        <taxon>Sar</taxon>
        <taxon>Alveolata</taxon>
        <taxon>Apicomplexa</taxon>
        <taxon>Conoidasida</taxon>
        <taxon>Coccidia</taxon>
        <taxon>Eucoccidiorida</taxon>
        <taxon>Eimeriorina</taxon>
        <taxon>Eimeriidae</taxon>
        <taxon>Eimeria</taxon>
    </lineage>
</organism>
<dbReference type="EMBL" id="HG674635">
    <property type="protein sequence ID" value="CDJ39717.1"/>
    <property type="molecule type" value="Genomic_DNA"/>
</dbReference>
<evidence type="ECO:0000313" key="1">
    <source>
        <dbReference type="EMBL" id="CDJ39717.1"/>
    </source>
</evidence>
<sequence length="148" mass="16499">IEVEVQHSNWKQRLEDAGEMIFAYIAGLTETPPGDWFVAEQQRLAAFKHIFFLPHDILQATIDLATETLPSRVVDMRGLSVLFPIAAAVADSAAGVGPLFGSKEKQQQLPPAALYVHPTFSRTAFNAVRVYIQTPRTVRSWALLTRPR</sequence>
<dbReference type="AlphaFoldDB" id="U6KNL8"/>
<dbReference type="VEuPathDB" id="ToxoDB:ETH_00033880"/>
<dbReference type="GeneID" id="25255842"/>
<protein>
    <submittedName>
        <fullName evidence="1">Uncharacterized protein</fullName>
    </submittedName>
</protein>
<feature type="non-terminal residue" evidence="1">
    <location>
        <position position="1"/>
    </location>
</feature>
<dbReference type="VEuPathDB" id="ToxoDB:ETH2_1521200"/>
<evidence type="ECO:0000313" key="2">
    <source>
        <dbReference type="Proteomes" id="UP000030747"/>
    </source>
</evidence>
<keyword evidence="2" id="KW-1185">Reference proteome</keyword>
<name>U6KNL8_EIMTE</name>